<feature type="binding site" evidence="14">
    <location>
        <position position="59"/>
    </location>
    <ligand>
        <name>Na(+)</name>
        <dbReference type="ChEBI" id="CHEBI:29101"/>
        <label>1</label>
    </ligand>
</feature>
<dbReference type="PANTHER" id="PTHR11616:SF321">
    <property type="entry name" value="SODIUM-DEPENDENT NUTRIENT AMINO ACID TRANSPORTER 1-RELATED"/>
    <property type="match status" value="1"/>
</dbReference>
<reference evidence="20" key="2">
    <citation type="submission" date="2020-05" db="UniProtKB">
        <authorList>
            <consortium name="EnsemblMetazoa"/>
        </authorList>
    </citation>
    <scope>IDENTIFICATION</scope>
    <source>
        <strain evidence="20">JHB</strain>
    </source>
</reference>
<keyword evidence="5 16" id="KW-0769">Symport</keyword>
<feature type="transmembrane region" description="Helical" evidence="18">
    <location>
        <begin position="44"/>
        <end position="61"/>
    </location>
</feature>
<proteinExistence type="inferred from homology"/>
<dbReference type="VEuPathDB" id="VectorBase:CQUJHB006326"/>
<evidence type="ECO:0000256" key="7">
    <source>
        <dbReference type="ARBA" id="ARBA00022989"/>
    </source>
</evidence>
<keyword evidence="6" id="KW-0029">Amino-acid transport</keyword>
<feature type="region of interest" description="Disordered" evidence="17">
    <location>
        <begin position="1"/>
        <end position="23"/>
    </location>
</feature>
<feature type="transmembrane region" description="Helical" evidence="18">
    <location>
        <begin position="419"/>
        <end position="437"/>
    </location>
</feature>
<dbReference type="GO" id="GO:0046872">
    <property type="term" value="F:metal ion binding"/>
    <property type="evidence" value="ECO:0007669"/>
    <property type="project" value="UniProtKB-KW"/>
</dbReference>
<feature type="transmembrane region" description="Helical" evidence="18">
    <location>
        <begin position="490"/>
        <end position="511"/>
    </location>
</feature>
<keyword evidence="15" id="KW-1015">Disulfide bond</keyword>
<dbReference type="GO" id="GO:0015179">
    <property type="term" value="F:L-amino acid transmembrane transporter activity"/>
    <property type="evidence" value="ECO:0007669"/>
    <property type="project" value="TreeGrafter"/>
</dbReference>
<dbReference type="GO" id="GO:0089718">
    <property type="term" value="P:amino acid import across plasma membrane"/>
    <property type="evidence" value="ECO:0007669"/>
    <property type="project" value="TreeGrafter"/>
</dbReference>
<evidence type="ECO:0000256" key="5">
    <source>
        <dbReference type="ARBA" id="ARBA00022847"/>
    </source>
</evidence>
<accession>B0WYH2</accession>
<evidence type="ECO:0000256" key="8">
    <source>
        <dbReference type="ARBA" id="ARBA00023053"/>
    </source>
</evidence>
<reference evidence="19" key="1">
    <citation type="submission" date="2007-03" db="EMBL/GenBank/DDBJ databases">
        <title>Annotation of Culex pipiens quinquefasciatus.</title>
        <authorList>
            <consortium name="The Broad Institute Genome Sequencing Platform"/>
            <person name="Atkinson P.W."/>
            <person name="Hemingway J."/>
            <person name="Christensen B.M."/>
            <person name="Higgs S."/>
            <person name="Kodira C."/>
            <person name="Hannick L."/>
            <person name="Megy K."/>
            <person name="O'Leary S."/>
            <person name="Pearson M."/>
            <person name="Haas B.J."/>
            <person name="Mauceli E."/>
            <person name="Wortman J.R."/>
            <person name="Lee N.H."/>
            <person name="Guigo R."/>
            <person name="Stanke M."/>
            <person name="Alvarado L."/>
            <person name="Amedeo P."/>
            <person name="Antoine C.H."/>
            <person name="Arensburger P."/>
            <person name="Bidwell S.L."/>
            <person name="Crawford M."/>
            <person name="Camaro F."/>
            <person name="Devon K."/>
            <person name="Engels R."/>
            <person name="Hammond M."/>
            <person name="Howarth C."/>
            <person name="Koehrsen M."/>
            <person name="Lawson D."/>
            <person name="Montgomery P."/>
            <person name="Nene V."/>
            <person name="Nusbaum C."/>
            <person name="Puiu D."/>
            <person name="Romero-Severson J."/>
            <person name="Severson D.W."/>
            <person name="Shumway M."/>
            <person name="Sisk P."/>
            <person name="Stolte C."/>
            <person name="Zeng Q."/>
            <person name="Eisenstadt E."/>
            <person name="Fraser-Liggett C."/>
            <person name="Strausberg R."/>
            <person name="Galagan J."/>
            <person name="Birren B."/>
            <person name="Collins F.H."/>
        </authorList>
    </citation>
    <scope>NUCLEOTIDE SEQUENCE [LARGE SCALE GENOMIC DNA]</scope>
    <source>
        <strain evidence="19">JHB</strain>
    </source>
</reference>
<dbReference type="Pfam" id="PF00209">
    <property type="entry name" value="SNF"/>
    <property type="match status" value="1"/>
</dbReference>
<feature type="transmembrane region" description="Helical" evidence="18">
    <location>
        <begin position="380"/>
        <end position="407"/>
    </location>
</feature>
<evidence type="ECO:0000256" key="17">
    <source>
        <dbReference type="SAM" id="MobiDB-lite"/>
    </source>
</evidence>
<evidence type="ECO:0000256" key="6">
    <source>
        <dbReference type="ARBA" id="ARBA00022970"/>
    </source>
</evidence>
<evidence type="ECO:0000256" key="15">
    <source>
        <dbReference type="PIRSR" id="PIRSR600175-2"/>
    </source>
</evidence>
<dbReference type="FunCoup" id="B0WYH2">
    <property type="interactions" value="21"/>
</dbReference>
<evidence type="ECO:0000256" key="4">
    <source>
        <dbReference type="ARBA" id="ARBA00022692"/>
    </source>
</evidence>
<dbReference type="VEuPathDB" id="VectorBase:CPIJ012065"/>
<dbReference type="OrthoDB" id="6581954at2759"/>
<organism>
    <name type="scientific">Culex quinquefasciatus</name>
    <name type="common">Southern house mosquito</name>
    <name type="synonym">Culex pungens</name>
    <dbReference type="NCBI Taxonomy" id="7176"/>
    <lineage>
        <taxon>Eukaryota</taxon>
        <taxon>Metazoa</taxon>
        <taxon>Ecdysozoa</taxon>
        <taxon>Arthropoda</taxon>
        <taxon>Hexapoda</taxon>
        <taxon>Insecta</taxon>
        <taxon>Pterygota</taxon>
        <taxon>Neoptera</taxon>
        <taxon>Endopterygota</taxon>
        <taxon>Diptera</taxon>
        <taxon>Nematocera</taxon>
        <taxon>Culicoidea</taxon>
        <taxon>Culicidae</taxon>
        <taxon>Culicinae</taxon>
        <taxon>Culicini</taxon>
        <taxon>Culex</taxon>
        <taxon>Culex</taxon>
    </lineage>
</organism>
<feature type="transmembrane region" description="Helical" evidence="18">
    <location>
        <begin position="210"/>
        <end position="228"/>
    </location>
</feature>
<dbReference type="PANTHER" id="PTHR11616">
    <property type="entry name" value="SODIUM/CHLORIDE DEPENDENT TRANSPORTER"/>
    <property type="match status" value="1"/>
</dbReference>
<feature type="binding site" evidence="14">
    <location>
        <position position="55"/>
    </location>
    <ligand>
        <name>Na(+)</name>
        <dbReference type="ChEBI" id="CHEBI:29101"/>
        <label>1</label>
    </ligand>
</feature>
<evidence type="ECO:0000256" key="10">
    <source>
        <dbReference type="ARBA" id="ARBA00023136"/>
    </source>
</evidence>
<evidence type="ECO:0000313" key="21">
    <source>
        <dbReference type="Proteomes" id="UP000002320"/>
    </source>
</evidence>
<keyword evidence="12" id="KW-0739">Sodium transport</keyword>
<evidence type="ECO:0000313" key="19">
    <source>
        <dbReference type="EMBL" id="EDS37049.1"/>
    </source>
</evidence>
<evidence type="ECO:0000256" key="13">
    <source>
        <dbReference type="ARBA" id="ARBA00037785"/>
    </source>
</evidence>
<keyword evidence="11" id="KW-0325">Glycoprotein</keyword>
<feature type="transmembrane region" description="Helical" evidence="18">
    <location>
        <begin position="73"/>
        <end position="93"/>
    </location>
</feature>
<feature type="transmembrane region" description="Helical" evidence="18">
    <location>
        <begin position="531"/>
        <end position="553"/>
    </location>
</feature>
<dbReference type="EMBL" id="DS232189">
    <property type="protein sequence ID" value="EDS37049.1"/>
    <property type="molecule type" value="Genomic_DNA"/>
</dbReference>
<dbReference type="InterPro" id="IPR037272">
    <property type="entry name" value="SNS_sf"/>
</dbReference>
<dbReference type="KEGG" id="cqu:CpipJ_CPIJ012065"/>
<keyword evidence="7 18" id="KW-1133">Transmembrane helix</keyword>
<dbReference type="eggNOG" id="KOG3660">
    <property type="taxonomic scope" value="Eukaryota"/>
</dbReference>
<dbReference type="OMA" id="ATIECAC"/>
<name>B0WYH2_CULQU</name>
<comment type="similarity">
    <text evidence="2 16">Belongs to the sodium:neurotransmitter symporter (SNF) (TC 2.A.22) family.</text>
</comment>
<dbReference type="AlphaFoldDB" id="B0WYH2"/>
<keyword evidence="21" id="KW-1185">Reference proteome</keyword>
<dbReference type="EnsemblMetazoa" id="CPIJ012065-RA">
    <property type="protein sequence ID" value="CPIJ012065-PA"/>
    <property type="gene ID" value="CPIJ012065"/>
</dbReference>
<evidence type="ECO:0000256" key="1">
    <source>
        <dbReference type="ARBA" id="ARBA00004141"/>
    </source>
</evidence>
<evidence type="ECO:0000256" key="18">
    <source>
        <dbReference type="SAM" id="Phobius"/>
    </source>
</evidence>
<dbReference type="PRINTS" id="PR00176">
    <property type="entry name" value="NANEUSMPORT"/>
</dbReference>
<evidence type="ECO:0000256" key="9">
    <source>
        <dbReference type="ARBA" id="ARBA00023065"/>
    </source>
</evidence>
<dbReference type="InterPro" id="IPR000175">
    <property type="entry name" value="Na/ntran_symport"/>
</dbReference>
<dbReference type="InParanoid" id="B0WYH2"/>
<evidence type="ECO:0000256" key="12">
    <source>
        <dbReference type="ARBA" id="ARBA00023201"/>
    </source>
</evidence>
<comment type="function">
    <text evidence="13">Unusual broad substrate spectrum amino acid:sodium cotransporter that promotes absorption of the D isomers of essential amino acids. Neutral amino acids are the preferred substrates, especially methionine and phenylalanine.</text>
</comment>
<feature type="binding site" evidence="14">
    <location>
        <position position="293"/>
    </location>
    <ligand>
        <name>Na(+)</name>
        <dbReference type="ChEBI" id="CHEBI:29101"/>
        <label>1</label>
    </ligand>
</feature>
<keyword evidence="9" id="KW-0406">Ion transport</keyword>
<feature type="transmembrane region" description="Helical" evidence="18">
    <location>
        <begin position="282"/>
        <end position="306"/>
    </location>
</feature>
<gene>
    <name evidence="20" type="primary">6045024</name>
    <name evidence="19" type="ORF">CpipJ_CPIJ012065</name>
</gene>
<feature type="binding site" evidence="14">
    <location>
        <position position="396"/>
    </location>
    <ligand>
        <name>Na(+)</name>
        <dbReference type="ChEBI" id="CHEBI:29101"/>
        <label>1</label>
    </ligand>
</feature>
<protein>
    <recommendedName>
        <fullName evidence="16">Transporter</fullName>
    </recommendedName>
</protein>
<dbReference type="GO" id="GO:0005283">
    <property type="term" value="F:amino acid:sodium symporter activity"/>
    <property type="evidence" value="ECO:0007669"/>
    <property type="project" value="TreeGrafter"/>
</dbReference>
<keyword evidence="4 16" id="KW-0812">Transmembrane</keyword>
<keyword evidence="3 16" id="KW-0813">Transport</keyword>
<feature type="binding site" evidence="14">
    <location>
        <position position="392"/>
    </location>
    <ligand>
        <name>Na(+)</name>
        <dbReference type="ChEBI" id="CHEBI:29101"/>
        <label>1</label>
    </ligand>
</feature>
<dbReference type="PROSITE" id="PS50267">
    <property type="entry name" value="NA_NEUROTRAN_SYMP_3"/>
    <property type="match status" value="1"/>
</dbReference>
<evidence type="ECO:0000256" key="3">
    <source>
        <dbReference type="ARBA" id="ARBA00022448"/>
    </source>
</evidence>
<dbReference type="PROSITE" id="PS00610">
    <property type="entry name" value="NA_NEUROTRAN_SYMP_1"/>
    <property type="match status" value="1"/>
</dbReference>
<keyword evidence="8 14" id="KW-0915">Sodium</keyword>
<dbReference type="SUPFAM" id="SSF161070">
    <property type="entry name" value="SNF-like"/>
    <property type="match status" value="1"/>
</dbReference>
<feature type="transmembrane region" description="Helical" evidence="18">
    <location>
        <begin position="240"/>
        <end position="270"/>
    </location>
</feature>
<dbReference type="GO" id="GO:0005886">
    <property type="term" value="C:plasma membrane"/>
    <property type="evidence" value="ECO:0007669"/>
    <property type="project" value="TreeGrafter"/>
</dbReference>
<feature type="transmembrane region" description="Helical" evidence="18">
    <location>
        <begin position="123"/>
        <end position="145"/>
    </location>
</feature>
<dbReference type="Proteomes" id="UP000002320">
    <property type="component" value="Unassembled WGS sequence"/>
</dbReference>
<evidence type="ECO:0000256" key="11">
    <source>
        <dbReference type="ARBA" id="ARBA00023180"/>
    </source>
</evidence>
<evidence type="ECO:0000256" key="2">
    <source>
        <dbReference type="ARBA" id="ARBA00006459"/>
    </source>
</evidence>
<evidence type="ECO:0000313" key="20">
    <source>
        <dbReference type="EnsemblMetazoa" id="CPIJ012065-PA"/>
    </source>
</evidence>
<evidence type="ECO:0000256" key="14">
    <source>
        <dbReference type="PIRSR" id="PIRSR600175-1"/>
    </source>
</evidence>
<sequence>MASSNPAFVADGDPEKPSPINQAYKLPEFNPAKKPLRDKWGKDIEFLLSCIALSVGLGNVWRFPFTALENGGGAFVIPYLIVLFLVGRPIYYLEMLICQFSSRGCINVYDAVPAMRGIGYGQVYSTGVVMAFYASLLGLTTRYLVASFENPLPWSECQDSWDGNCIDSGLVVFEGAGANATMVVSAELYFVKEVLNAADSLDDGIGTPDWRLIICLLVPWTCVCLVLIKGIKSSGKASYFLAIFPYVVMLVLLIRSCTLEGAGAGMLYFIKPQWDRIFEAKVWYAAVTQMFFSLTVCFGNVMMYSSYNRFTNNVYRDVTVVTILDTLTSMLAGLIVFGVIGHLAHVTNSPDLSNVVRGGGGLAFITYPDAIAKFTFWPQFFAVAFFLMLFVLGIGSIVGMATTIMTVIRDRFPHLKPSLIAIGIAIVGFGIGIIYTTPGGQFLLDFLDFYGASFVALVLAVFEIITFSWIYGVGRLCRDIEFMLGIRTGLYWRICWGFVTPIMLIAILIYHIVTYEAFTSNGYVFSNGMYAFGWCVFAAGVLQLPAWAVYTVLKRKETNWKERITSCFRPTYDWGPEDTELNVKYHESVEKHEQTQALKRNLLRRIYDNCPVKISSETFRRHRHQRRPVNGSKSPLWQQVLHTPESCRAG</sequence>
<evidence type="ECO:0000256" key="16">
    <source>
        <dbReference type="RuleBase" id="RU003732"/>
    </source>
</evidence>
<feature type="transmembrane region" description="Helical" evidence="18">
    <location>
        <begin position="449"/>
        <end position="470"/>
    </location>
</feature>
<feature type="transmembrane region" description="Helical" evidence="18">
    <location>
        <begin position="318"/>
        <end position="344"/>
    </location>
</feature>
<comment type="subcellular location">
    <subcellularLocation>
        <location evidence="1">Membrane</location>
        <topology evidence="1">Multi-pass membrane protein</topology>
    </subcellularLocation>
</comment>
<keyword evidence="10 18" id="KW-0472">Membrane</keyword>
<dbReference type="CDD" id="cd10324">
    <property type="entry name" value="SLC6sbd"/>
    <property type="match status" value="1"/>
</dbReference>
<feature type="disulfide bond" evidence="15">
    <location>
        <begin position="157"/>
        <end position="165"/>
    </location>
</feature>
<keyword evidence="14" id="KW-0479">Metal-binding</keyword>
<dbReference type="HOGENOM" id="CLU_006855_9_5_1"/>